<dbReference type="Gene3D" id="2.60.120.590">
    <property type="entry name" value="Alpha-ketoglutarate-dependent dioxygenase AlkB-like"/>
    <property type="match status" value="1"/>
</dbReference>
<evidence type="ECO:0000313" key="2">
    <source>
        <dbReference type="EMBL" id="MBD3666302.1"/>
    </source>
</evidence>
<dbReference type="InterPro" id="IPR027450">
    <property type="entry name" value="AlkB-like"/>
</dbReference>
<dbReference type="SUPFAM" id="SSF51197">
    <property type="entry name" value="Clavaminate synthase-like"/>
    <property type="match status" value="1"/>
</dbReference>
<reference evidence="2" key="1">
    <citation type="submission" date="2020-08" db="EMBL/GenBank/DDBJ databases">
        <title>Sulfitobacter aestuariivivens sp. nov., isolated from a tidal flat.</title>
        <authorList>
            <person name="Park S."/>
            <person name="Yoon J.-H."/>
        </authorList>
    </citation>
    <scope>NUCLEOTIDE SEQUENCE</scope>
    <source>
        <strain evidence="2">TSTF-M16</strain>
    </source>
</reference>
<proteinExistence type="predicted"/>
<protein>
    <submittedName>
        <fullName evidence="2">Alpha-ketoglutarate-dependent dioxygenase AlkB</fullName>
    </submittedName>
</protein>
<dbReference type="PANTHER" id="PTHR12463:SF1">
    <property type="entry name" value="2-OXOGLUTARATE AND FE-DEPENDENT OXYGENASE FAMILY PROTEIN"/>
    <property type="match status" value="1"/>
</dbReference>
<dbReference type="Proteomes" id="UP000635142">
    <property type="component" value="Unassembled WGS sequence"/>
</dbReference>
<name>A0A927D9T5_9RHOB</name>
<dbReference type="GO" id="GO:0070988">
    <property type="term" value="P:demethylation"/>
    <property type="evidence" value="ECO:0007669"/>
    <property type="project" value="InterPro"/>
</dbReference>
<evidence type="ECO:0000313" key="3">
    <source>
        <dbReference type="Proteomes" id="UP000635142"/>
    </source>
</evidence>
<comment type="caution">
    <text evidence="2">The sequence shown here is derived from an EMBL/GenBank/DDBJ whole genome shotgun (WGS) entry which is preliminary data.</text>
</comment>
<keyword evidence="2" id="KW-0223">Dioxygenase</keyword>
<feature type="domain" description="Fe2OG dioxygenase" evidence="1">
    <location>
        <begin position="94"/>
        <end position="196"/>
    </location>
</feature>
<dbReference type="PANTHER" id="PTHR12463">
    <property type="entry name" value="OXYGENASE-RELATED"/>
    <property type="match status" value="1"/>
</dbReference>
<dbReference type="Pfam" id="PF13532">
    <property type="entry name" value="2OG-FeII_Oxy_2"/>
    <property type="match status" value="1"/>
</dbReference>
<dbReference type="InterPro" id="IPR032857">
    <property type="entry name" value="ALKBH4"/>
</dbReference>
<evidence type="ECO:0000259" key="1">
    <source>
        <dbReference type="PROSITE" id="PS51471"/>
    </source>
</evidence>
<organism evidence="2 3">
    <name type="scientific">Sulfitobacter aestuariivivens</name>
    <dbReference type="NCBI Taxonomy" id="2766981"/>
    <lineage>
        <taxon>Bacteria</taxon>
        <taxon>Pseudomonadati</taxon>
        <taxon>Pseudomonadota</taxon>
        <taxon>Alphaproteobacteria</taxon>
        <taxon>Rhodobacterales</taxon>
        <taxon>Roseobacteraceae</taxon>
        <taxon>Sulfitobacter</taxon>
    </lineage>
</organism>
<dbReference type="AlphaFoldDB" id="A0A927D9T5"/>
<sequence length="200" mass="23080">MATPPSQLSFFPDEWPDGLTYLENYVREDEADRLVQEIDAATWRTNLKRRVQHYGYRYDYKARQARQEDYLGPLPELFQGLAKRLTAEGHFQVVPDQVIVNEYQPGQGISAHIDCQPCFGETIASVSLLSACVMRFASQTHSQQTELHLQPASLLVLEGDARHLWTHAIPPRKTDVFEGHKHIRSRRISLTFRTMKFENP</sequence>
<dbReference type="EMBL" id="JACTAG010000008">
    <property type="protein sequence ID" value="MBD3666302.1"/>
    <property type="molecule type" value="Genomic_DNA"/>
</dbReference>
<dbReference type="RefSeq" id="WP_191077334.1">
    <property type="nucleotide sequence ID" value="NZ_JACTAG010000008.1"/>
</dbReference>
<dbReference type="InterPro" id="IPR037151">
    <property type="entry name" value="AlkB-like_sf"/>
</dbReference>
<accession>A0A927D9T5</accession>
<keyword evidence="3" id="KW-1185">Reference proteome</keyword>
<gene>
    <name evidence="2" type="ORF">H9Q16_20455</name>
</gene>
<dbReference type="InterPro" id="IPR005123">
    <property type="entry name" value="Oxoglu/Fe-dep_dioxygenase_dom"/>
</dbReference>
<dbReference type="GO" id="GO:0051213">
    <property type="term" value="F:dioxygenase activity"/>
    <property type="evidence" value="ECO:0007669"/>
    <property type="project" value="UniProtKB-KW"/>
</dbReference>
<dbReference type="GO" id="GO:0032451">
    <property type="term" value="F:demethylase activity"/>
    <property type="evidence" value="ECO:0007669"/>
    <property type="project" value="TreeGrafter"/>
</dbReference>
<dbReference type="PROSITE" id="PS51471">
    <property type="entry name" value="FE2OG_OXY"/>
    <property type="match status" value="1"/>
</dbReference>
<keyword evidence="2" id="KW-0560">Oxidoreductase</keyword>